<evidence type="ECO:0000256" key="3">
    <source>
        <dbReference type="ARBA" id="ARBA00022676"/>
    </source>
</evidence>
<dbReference type="AlphaFoldDB" id="A0A836LM53"/>
<dbReference type="Proteomes" id="UP000674318">
    <property type="component" value="Chromosome 2"/>
</dbReference>
<keyword evidence="5 10" id="KW-0812">Transmembrane</keyword>
<dbReference type="GeneID" id="94293576"/>
<evidence type="ECO:0000256" key="9">
    <source>
        <dbReference type="ARBA" id="ARBA00023136"/>
    </source>
</evidence>
<keyword evidence="9 10" id="KW-0472">Membrane</keyword>
<keyword evidence="4" id="KW-0808">Transferase</keyword>
<comment type="caution">
    <text evidence="11">The sequence shown here is derived from an EMBL/GenBank/DDBJ whole genome shotgun (WGS) entry which is preliminary data.</text>
</comment>
<organism evidence="11 12">
    <name type="scientific">Porcisia hertigi</name>
    <dbReference type="NCBI Taxonomy" id="2761500"/>
    <lineage>
        <taxon>Eukaryota</taxon>
        <taxon>Discoba</taxon>
        <taxon>Euglenozoa</taxon>
        <taxon>Kinetoplastea</taxon>
        <taxon>Metakinetoplastina</taxon>
        <taxon>Trypanosomatida</taxon>
        <taxon>Trypanosomatidae</taxon>
        <taxon>Leishmaniinae</taxon>
        <taxon>Porcisia</taxon>
    </lineage>
</organism>
<evidence type="ECO:0000313" key="12">
    <source>
        <dbReference type="Proteomes" id="UP000674318"/>
    </source>
</evidence>
<evidence type="ECO:0000256" key="5">
    <source>
        <dbReference type="ARBA" id="ARBA00022692"/>
    </source>
</evidence>
<evidence type="ECO:0000256" key="10">
    <source>
        <dbReference type="SAM" id="Phobius"/>
    </source>
</evidence>
<evidence type="ECO:0000256" key="4">
    <source>
        <dbReference type="ARBA" id="ARBA00022679"/>
    </source>
</evidence>
<dbReference type="InterPro" id="IPR002659">
    <property type="entry name" value="Glyco_trans_31"/>
</dbReference>
<evidence type="ECO:0000256" key="7">
    <source>
        <dbReference type="ARBA" id="ARBA00022989"/>
    </source>
</evidence>
<dbReference type="EMBL" id="JAFJZO010000002">
    <property type="protein sequence ID" value="KAG5512098.1"/>
    <property type="molecule type" value="Genomic_DNA"/>
</dbReference>
<gene>
    <name evidence="11" type="ORF">JKF63_07562</name>
</gene>
<comment type="subcellular location">
    <subcellularLocation>
        <location evidence="1">Golgi apparatus membrane</location>
        <topology evidence="1">Single-pass type II membrane protein</topology>
    </subcellularLocation>
</comment>
<keyword evidence="7 10" id="KW-1133">Transmembrane helix</keyword>
<evidence type="ECO:0000256" key="8">
    <source>
        <dbReference type="ARBA" id="ARBA00023034"/>
    </source>
</evidence>
<keyword evidence="3" id="KW-0328">Glycosyltransferase</keyword>
<keyword evidence="8" id="KW-0333">Golgi apparatus</keyword>
<dbReference type="GO" id="GO:0016758">
    <property type="term" value="F:hexosyltransferase activity"/>
    <property type="evidence" value="ECO:0007669"/>
    <property type="project" value="InterPro"/>
</dbReference>
<dbReference type="KEGG" id="phet:94293576"/>
<reference evidence="11 12" key="1">
    <citation type="submission" date="2021-02" db="EMBL/GenBank/DDBJ databases">
        <title>Porcisia hertigi Genome sequencing and assembly.</title>
        <authorList>
            <person name="Almutairi H."/>
            <person name="Gatherer D."/>
        </authorList>
    </citation>
    <scope>NUCLEOTIDE SEQUENCE [LARGE SCALE GENOMIC DNA]</scope>
    <source>
        <strain evidence="11 12">C119</strain>
    </source>
</reference>
<accession>A0A836LM53</accession>
<evidence type="ECO:0000256" key="2">
    <source>
        <dbReference type="ARBA" id="ARBA00008661"/>
    </source>
</evidence>
<sequence length="743" mass="84229">MAVRKRLELLFTDIALFIIFLLVTWWLLSLLKHPLPASEAQLVRRLGQHPHPLSVIVHHDHPVCGLNIASLHKRRRASCSPGKNDATESCNEPLRMLPYMLPAWTLRVVDPNCTDCTDVDTVDAALGDQFLTAGYAVFATPAAPLGRVGPMLLAMASVTDDVDVRAELQHWEWLRYVYGAGFPTVDGHAEAGAHRVAPYLAVLGIPSTDQPARAALREAQRQTWLTYQEVARRDNRFTGALLPLYLFAAVEPLIDRNASIDDASVAQDHAATSVARKGGMRILLPTTTEYRAASDALMKIARSGNVSHDVSDMGYAQRRVELRKDWRFAAVDDTPCASIITTRTNGSPSTSALSYLSSALSVPVTPAFTSPAELICLASSALWQEALTHRNVLWIDMMTDRRPTTNKRLGEDGKWGLPVEVGMSQKLILWLEYAYHAFPTVPFIIKGDDDAYVKVPQFLSDVRYVMGGTQVRQPPPPLSRPRRSKVDAQSTVTEFAEQALSNTSSLVEDTECVYWGSVRHHLHTQFCAGMMFMLHRKVVQGLLEPKDTTKRLSVVRLAADEFTGKRESAYRRLMFHHEDILIGLQIYRSLTRVKELCPTGRLWYVKEWYARFHDMHVGRTHNVTWSTVVAHRCHPSDAYFLHYFFRNEYRVVESARRYNTEEEHEAAAVAETNKWLANMRRDPSMRDVNWSILPEVQWVYNVSRRPTFMLSEADGVAVYNNPYEYWRHEATNVQDGYRSLPQW</sequence>
<keyword evidence="6" id="KW-0735">Signal-anchor</keyword>
<dbReference type="PANTHER" id="PTHR11214:SF351">
    <property type="entry name" value="BETA-1,3-GALACTOSYLTRANSFERASE PVG3"/>
    <property type="match status" value="1"/>
</dbReference>
<name>A0A836LM53_9TRYP</name>
<comment type="similarity">
    <text evidence="2">Belongs to the glycosyltransferase 31 family.</text>
</comment>
<evidence type="ECO:0000256" key="6">
    <source>
        <dbReference type="ARBA" id="ARBA00022968"/>
    </source>
</evidence>
<dbReference type="GO" id="GO:0000139">
    <property type="term" value="C:Golgi membrane"/>
    <property type="evidence" value="ECO:0007669"/>
    <property type="project" value="UniProtKB-SubCell"/>
</dbReference>
<dbReference type="PANTHER" id="PTHR11214">
    <property type="entry name" value="BETA-1,3-N-ACETYLGLUCOSAMINYLTRANSFERASE"/>
    <property type="match status" value="1"/>
</dbReference>
<proteinExistence type="inferred from homology"/>
<dbReference type="RefSeq" id="XP_067759931.1">
    <property type="nucleotide sequence ID" value="XM_067903499.1"/>
</dbReference>
<evidence type="ECO:0000313" key="11">
    <source>
        <dbReference type="EMBL" id="KAG5512098.1"/>
    </source>
</evidence>
<dbReference type="OrthoDB" id="252344at2759"/>
<feature type="transmembrane region" description="Helical" evidence="10">
    <location>
        <begin position="7"/>
        <end position="28"/>
    </location>
</feature>
<protein>
    <submittedName>
        <fullName evidence="11">Uncharacterized protein</fullName>
    </submittedName>
</protein>
<keyword evidence="12" id="KW-1185">Reference proteome</keyword>
<evidence type="ECO:0000256" key="1">
    <source>
        <dbReference type="ARBA" id="ARBA00004323"/>
    </source>
</evidence>